<dbReference type="SUPFAM" id="SSF53850">
    <property type="entry name" value="Periplasmic binding protein-like II"/>
    <property type="match status" value="1"/>
</dbReference>
<evidence type="ECO:0000256" key="1">
    <source>
        <dbReference type="SAM" id="SignalP"/>
    </source>
</evidence>
<dbReference type="InterPro" id="IPR050682">
    <property type="entry name" value="ModA/WtpA"/>
</dbReference>
<sequence length="261" mass="26667">MPASATRHLAGAALLAVPLAFAQQAAAEVHVLSSGGFTAAYKDLVAGCEVKLGEKVVSAYGASMGAAPDAIPNRLARGEPADIVILAADAFDKLVKDGKGAAGTRVDLARSTIGLSVKAGAPKPDISTVEALKKTLMEAKSIAYSASASGTYLSEELFPKLDPSGQVMAKAKKIFSERVGTIVARGEAELGFQQVSELLPIEGLDFVGTLPEEVQRVTVFSAGLAAGSKQPEAAKKLIACLGSAEAAPAIRKTGLEPIPAK</sequence>
<keyword evidence="3" id="KW-1185">Reference proteome</keyword>
<comment type="caution">
    <text evidence="2">The sequence shown here is derived from an EMBL/GenBank/DDBJ whole genome shotgun (WGS) entry which is preliminary data.</text>
</comment>
<reference evidence="3" key="1">
    <citation type="journal article" date="2019" name="Int. J. Syst. Evol. Microbiol.">
        <title>The Global Catalogue of Microorganisms (GCM) 10K type strain sequencing project: providing services to taxonomists for standard genome sequencing and annotation.</title>
        <authorList>
            <consortium name="The Broad Institute Genomics Platform"/>
            <consortium name="The Broad Institute Genome Sequencing Center for Infectious Disease"/>
            <person name="Wu L."/>
            <person name="Ma J."/>
        </authorList>
    </citation>
    <scope>NUCLEOTIDE SEQUENCE [LARGE SCALE GENOMIC DNA]</scope>
    <source>
        <strain evidence="3">CGMCC 1.16326</strain>
    </source>
</reference>
<dbReference type="RefSeq" id="WP_377006491.1">
    <property type="nucleotide sequence ID" value="NZ_JBHSLV010000007.1"/>
</dbReference>
<organism evidence="2 3">
    <name type="scientific">Bosea vestrisii</name>
    <dbReference type="NCBI Taxonomy" id="151416"/>
    <lineage>
        <taxon>Bacteria</taxon>
        <taxon>Pseudomonadati</taxon>
        <taxon>Pseudomonadota</taxon>
        <taxon>Alphaproteobacteria</taxon>
        <taxon>Hyphomicrobiales</taxon>
        <taxon>Boseaceae</taxon>
        <taxon>Bosea</taxon>
    </lineage>
</organism>
<evidence type="ECO:0000313" key="3">
    <source>
        <dbReference type="Proteomes" id="UP001596104"/>
    </source>
</evidence>
<dbReference type="Pfam" id="PF13531">
    <property type="entry name" value="SBP_bac_11"/>
    <property type="match status" value="1"/>
</dbReference>
<accession>A0ABW0H6Z1</accession>
<feature type="signal peptide" evidence="1">
    <location>
        <begin position="1"/>
        <end position="22"/>
    </location>
</feature>
<dbReference type="EMBL" id="JBHSLV010000007">
    <property type="protein sequence ID" value="MFC5391689.1"/>
    <property type="molecule type" value="Genomic_DNA"/>
</dbReference>
<dbReference type="Gene3D" id="3.40.190.10">
    <property type="entry name" value="Periplasmic binding protein-like II"/>
    <property type="match status" value="2"/>
</dbReference>
<dbReference type="Proteomes" id="UP001596104">
    <property type="component" value="Unassembled WGS sequence"/>
</dbReference>
<dbReference type="PANTHER" id="PTHR30632">
    <property type="entry name" value="MOLYBDATE-BINDING PERIPLASMIC PROTEIN"/>
    <property type="match status" value="1"/>
</dbReference>
<evidence type="ECO:0000313" key="2">
    <source>
        <dbReference type="EMBL" id="MFC5391689.1"/>
    </source>
</evidence>
<name>A0ABW0H6Z1_9HYPH</name>
<protein>
    <submittedName>
        <fullName evidence="2">Substrate-binding domain-containing protein</fullName>
    </submittedName>
</protein>
<dbReference type="PANTHER" id="PTHR30632:SF11">
    <property type="entry name" value="BLR4797 PROTEIN"/>
    <property type="match status" value="1"/>
</dbReference>
<proteinExistence type="predicted"/>
<gene>
    <name evidence="2" type="ORF">ACFPPC_03425</name>
</gene>
<feature type="chain" id="PRO_5047421620" evidence="1">
    <location>
        <begin position="23"/>
        <end position="261"/>
    </location>
</feature>
<keyword evidence="1" id="KW-0732">Signal</keyword>